<dbReference type="Gene3D" id="1.20.120.850">
    <property type="entry name" value="SWI2/SNF2 ATPases, N-terminal domain"/>
    <property type="match status" value="1"/>
</dbReference>
<reference evidence="5 6" key="1">
    <citation type="journal article" date="2018" name="Sci. Rep.">
        <title>Genomic signatures of local adaptation to the degree of environmental predictability in rotifers.</title>
        <authorList>
            <person name="Franch-Gras L."/>
            <person name="Hahn C."/>
            <person name="Garcia-Roger E.M."/>
            <person name="Carmona M.J."/>
            <person name="Serra M."/>
            <person name="Gomez A."/>
        </authorList>
    </citation>
    <scope>NUCLEOTIDE SEQUENCE [LARGE SCALE GENOMIC DNA]</scope>
    <source>
        <strain evidence="5">HYR1</strain>
    </source>
</reference>
<dbReference type="GO" id="GO:0015616">
    <property type="term" value="F:DNA translocase activity"/>
    <property type="evidence" value="ECO:0007669"/>
    <property type="project" value="TreeGrafter"/>
</dbReference>
<feature type="domain" description="Helicase C-terminal" evidence="4">
    <location>
        <begin position="535"/>
        <end position="690"/>
    </location>
</feature>
<comment type="caution">
    <text evidence="5">The sequence shown here is derived from an EMBL/GenBank/DDBJ whole genome shotgun (WGS) entry which is preliminary data.</text>
</comment>
<dbReference type="STRING" id="10195.A0A3M7SCF3"/>
<feature type="compositionally biased region" description="Polar residues" evidence="2">
    <location>
        <begin position="76"/>
        <end position="86"/>
    </location>
</feature>
<gene>
    <name evidence="5" type="ORF">BpHYR1_008330</name>
</gene>
<proteinExistence type="predicted"/>
<accession>A0A3M7SCF3</accession>
<dbReference type="InterPro" id="IPR038718">
    <property type="entry name" value="SNF2-like_sf"/>
</dbReference>
<dbReference type="PANTHER" id="PTHR45629">
    <property type="entry name" value="SNF2/RAD54 FAMILY MEMBER"/>
    <property type="match status" value="1"/>
</dbReference>
<dbReference type="EMBL" id="REGN01001625">
    <property type="protein sequence ID" value="RNA33504.1"/>
    <property type="molecule type" value="Genomic_DNA"/>
</dbReference>
<evidence type="ECO:0000259" key="3">
    <source>
        <dbReference type="PROSITE" id="PS51192"/>
    </source>
</evidence>
<dbReference type="FunFam" id="3.40.50.10810:FF:000010">
    <property type="entry name" value="DNA repair and recombination protein RAD54-like"/>
    <property type="match status" value="1"/>
</dbReference>
<dbReference type="GO" id="GO:0016787">
    <property type="term" value="F:hydrolase activity"/>
    <property type="evidence" value="ECO:0007669"/>
    <property type="project" value="UniProtKB-KW"/>
</dbReference>
<sequence length="836" mass="94902">MRRSAAPSQLATSLGLKRKTKSDDEEESRSTKTKIMSSSNDWAKLRENLKKSKNKAHDNYDASNFISPFRKPLASVNDNSDNPTSKSKTEIKINIPGNSSHEEFINNLIHRPFKIPIPNYQSSSSFKSLGTRRQGARQPLFDPEEENAVILFSPPELSAQEMLKVDQNTLPVHVVVDPMVGKVLRPHQREGVKFMFDCVTGVQIPQNFGCIMADEMGLGKTLQCITLTWTLLKQGPDCKPIIDKAIIVTPSSLVKNWYNEINKWLQKKCNPLAIDGGGKEEIEKKLKLFMFQQGRRIMNPILIISYETFRAHAAILTKAPIGIVICDEGHRLKNSENQTYTALNALQTQRRILLSGTPIQNDLLEYFSLVHFVNGGILGTAAEFRKRFEIPIIKGRDSSASPADQKVGNEKLNELASVVNKCIIRRTQALLTKYLPIKIEQVVVCRLTPLQIELYKMFCKSNNIDDLEAKDESDLKLSNSTLSAITQMKKLCNHPELIYDKCVKKEKGFENALKLFPSNFDPKSIQCDLSGKMAVLDYLLAAIKANTTDKVVLVSNYTQTLDMFSKLCALRRYNFVRLDGSMTIKKRGKIVEQFNDPCSSEFIFMLSSKAGGCGLNLIGANRLVMFDPDWNPANDDQAMARVWRDGQKKQCFVRKIYIKFTVGQKSVKKSKSDLTLYFFSSHKINEQDTSNHLICFETIGLKKNVKMLKIYRLLATGTLEEKIFQRQAHKKALSSCVVDNEEDVERHFSLTELRDLFTLNENTKSDTHEKFKCKRCVNNIQVKPPPDDSDCTCDLSQWNHCADKKNLADPILKAVWSDTISFVYYHHSHVEQRKTV</sequence>
<dbReference type="Pfam" id="PF00271">
    <property type="entry name" value="Helicase_C"/>
    <property type="match status" value="1"/>
</dbReference>
<dbReference type="OrthoDB" id="413460at2759"/>
<keyword evidence="1" id="KW-0378">Hydrolase</keyword>
<dbReference type="GO" id="GO:0005524">
    <property type="term" value="F:ATP binding"/>
    <property type="evidence" value="ECO:0007669"/>
    <property type="project" value="InterPro"/>
</dbReference>
<keyword evidence="6" id="KW-1185">Reference proteome</keyword>
<dbReference type="Proteomes" id="UP000276133">
    <property type="component" value="Unassembled WGS sequence"/>
</dbReference>
<dbReference type="Gene3D" id="3.40.50.300">
    <property type="entry name" value="P-loop containing nucleotide triphosphate hydrolases"/>
    <property type="match status" value="2"/>
</dbReference>
<dbReference type="AlphaFoldDB" id="A0A3M7SCF3"/>
<dbReference type="InterPro" id="IPR049730">
    <property type="entry name" value="SNF2/RAD54-like_C"/>
</dbReference>
<dbReference type="InterPro" id="IPR014001">
    <property type="entry name" value="Helicase_ATP-bd"/>
</dbReference>
<feature type="compositionally biased region" description="Polar residues" evidence="2">
    <location>
        <begin position="1"/>
        <end position="12"/>
    </location>
</feature>
<dbReference type="SMART" id="SM00490">
    <property type="entry name" value="HELICc"/>
    <property type="match status" value="1"/>
</dbReference>
<evidence type="ECO:0000259" key="4">
    <source>
        <dbReference type="PROSITE" id="PS51194"/>
    </source>
</evidence>
<dbReference type="SMART" id="SM00487">
    <property type="entry name" value="DEXDc"/>
    <property type="match status" value="1"/>
</dbReference>
<evidence type="ECO:0000313" key="6">
    <source>
        <dbReference type="Proteomes" id="UP000276133"/>
    </source>
</evidence>
<protein>
    <submittedName>
        <fullName evidence="5">DNA repair and recombination RAD54-like</fullName>
    </submittedName>
</protein>
<dbReference type="SUPFAM" id="SSF52540">
    <property type="entry name" value="P-loop containing nucleoside triphosphate hydrolases"/>
    <property type="match status" value="3"/>
</dbReference>
<dbReference type="PROSITE" id="PS51194">
    <property type="entry name" value="HELICASE_CTER"/>
    <property type="match status" value="1"/>
</dbReference>
<evidence type="ECO:0000256" key="1">
    <source>
        <dbReference type="ARBA" id="ARBA00022801"/>
    </source>
</evidence>
<feature type="domain" description="Helicase ATP-binding" evidence="3">
    <location>
        <begin position="201"/>
        <end position="376"/>
    </location>
</feature>
<organism evidence="5 6">
    <name type="scientific">Brachionus plicatilis</name>
    <name type="common">Marine rotifer</name>
    <name type="synonym">Brachionus muelleri</name>
    <dbReference type="NCBI Taxonomy" id="10195"/>
    <lineage>
        <taxon>Eukaryota</taxon>
        <taxon>Metazoa</taxon>
        <taxon>Spiralia</taxon>
        <taxon>Gnathifera</taxon>
        <taxon>Rotifera</taxon>
        <taxon>Eurotatoria</taxon>
        <taxon>Monogononta</taxon>
        <taxon>Pseudotrocha</taxon>
        <taxon>Ploima</taxon>
        <taxon>Brachionidae</taxon>
        <taxon>Brachionus</taxon>
    </lineage>
</organism>
<dbReference type="PANTHER" id="PTHR45629:SF7">
    <property type="entry name" value="DNA EXCISION REPAIR PROTEIN ERCC-6-RELATED"/>
    <property type="match status" value="1"/>
</dbReference>
<dbReference type="GO" id="GO:0007131">
    <property type="term" value="P:reciprocal meiotic recombination"/>
    <property type="evidence" value="ECO:0007669"/>
    <property type="project" value="TreeGrafter"/>
</dbReference>
<evidence type="ECO:0000313" key="5">
    <source>
        <dbReference type="EMBL" id="RNA33504.1"/>
    </source>
</evidence>
<dbReference type="Pfam" id="PF00176">
    <property type="entry name" value="SNF2-rel_dom"/>
    <property type="match status" value="1"/>
</dbReference>
<dbReference type="GO" id="GO:0005634">
    <property type="term" value="C:nucleus"/>
    <property type="evidence" value="ECO:0007669"/>
    <property type="project" value="TreeGrafter"/>
</dbReference>
<feature type="region of interest" description="Disordered" evidence="2">
    <location>
        <begin position="71"/>
        <end position="91"/>
    </location>
</feature>
<dbReference type="InterPro" id="IPR050496">
    <property type="entry name" value="SNF2_RAD54_helicase_repair"/>
</dbReference>
<dbReference type="Gene3D" id="3.40.50.10810">
    <property type="entry name" value="Tandem AAA-ATPase domain"/>
    <property type="match status" value="1"/>
</dbReference>
<name>A0A3M7SCF3_BRAPC</name>
<dbReference type="InterPro" id="IPR000330">
    <property type="entry name" value="SNF2_N"/>
</dbReference>
<dbReference type="CDD" id="cd18793">
    <property type="entry name" value="SF2_C_SNF"/>
    <property type="match status" value="1"/>
</dbReference>
<evidence type="ECO:0000256" key="2">
    <source>
        <dbReference type="SAM" id="MobiDB-lite"/>
    </source>
</evidence>
<dbReference type="PROSITE" id="PS51192">
    <property type="entry name" value="HELICASE_ATP_BIND_1"/>
    <property type="match status" value="1"/>
</dbReference>
<dbReference type="InterPro" id="IPR027417">
    <property type="entry name" value="P-loop_NTPase"/>
</dbReference>
<dbReference type="GO" id="GO:0045003">
    <property type="term" value="P:double-strand break repair via synthesis-dependent strand annealing"/>
    <property type="evidence" value="ECO:0007669"/>
    <property type="project" value="TreeGrafter"/>
</dbReference>
<feature type="region of interest" description="Disordered" evidence="2">
    <location>
        <begin position="1"/>
        <end position="41"/>
    </location>
</feature>
<dbReference type="InterPro" id="IPR001650">
    <property type="entry name" value="Helicase_C-like"/>
</dbReference>